<keyword evidence="6 7" id="KW-0472">Membrane</keyword>
<dbReference type="Pfam" id="PF03631">
    <property type="entry name" value="Virul_fac_BrkB"/>
    <property type="match status" value="1"/>
</dbReference>
<evidence type="ECO:0000313" key="9">
    <source>
        <dbReference type="Proteomes" id="UP000030063"/>
    </source>
</evidence>
<feature type="transmembrane region" description="Helical" evidence="7">
    <location>
        <begin position="206"/>
        <end position="225"/>
    </location>
</feature>
<dbReference type="Proteomes" id="UP000030063">
    <property type="component" value="Unassembled WGS sequence"/>
</dbReference>
<keyword evidence="4 7" id="KW-0812">Transmembrane</keyword>
<keyword evidence="2 7" id="KW-1003">Cell membrane</keyword>
<comment type="subcellular location">
    <subcellularLocation>
        <location evidence="1 7">Cell membrane</location>
        <topology evidence="1 7">Multi-pass membrane protein</topology>
    </subcellularLocation>
</comment>
<evidence type="ECO:0000256" key="3">
    <source>
        <dbReference type="ARBA" id="ARBA00022519"/>
    </source>
</evidence>
<protein>
    <recommendedName>
        <fullName evidence="7">UPF0761 membrane protein TMS3_0114180</fullName>
    </recommendedName>
</protein>
<gene>
    <name evidence="8" type="ORF">TMS3_0114180</name>
</gene>
<keyword evidence="3" id="KW-0997">Cell inner membrane</keyword>
<dbReference type="GO" id="GO:0005886">
    <property type="term" value="C:plasma membrane"/>
    <property type="evidence" value="ECO:0007669"/>
    <property type="project" value="UniProtKB-SubCell"/>
</dbReference>
<comment type="similarity">
    <text evidence="7">Belongs to the UPF0761 family.</text>
</comment>
<dbReference type="PANTHER" id="PTHR30213">
    <property type="entry name" value="INNER MEMBRANE PROTEIN YHJD"/>
    <property type="match status" value="1"/>
</dbReference>
<dbReference type="eggNOG" id="COG1295">
    <property type="taxonomic scope" value="Bacteria"/>
</dbReference>
<keyword evidence="5 7" id="KW-1133">Transmembrane helix</keyword>
<dbReference type="HAMAP" id="MF_00672">
    <property type="entry name" value="UPF0761"/>
    <property type="match status" value="1"/>
</dbReference>
<proteinExistence type="inferred from homology"/>
<accession>A0A0A1YIZ6</accession>
<dbReference type="RefSeq" id="WP_025165869.1">
    <property type="nucleotide sequence ID" value="NZ_AWSQ01000004.1"/>
</dbReference>
<reference evidence="8 9" key="1">
    <citation type="journal article" date="2014" name="Genome Announc.">
        <title>Draft Genome Sequence of Petroleum Oil-Degrading Marine Bacterium Pseudomonas taeanensis Strain MS-3, Isolated from a Crude Oil-Contaminated Seashore.</title>
        <authorList>
            <person name="Lee S.Y."/>
            <person name="Kim S.H."/>
            <person name="Lee D.G."/>
            <person name="Shin S."/>
            <person name="Yun S.H."/>
            <person name="Choi C.W."/>
            <person name="Chung Y.H."/>
            <person name="Choi J.S."/>
            <person name="Kahng H.Y."/>
            <person name="Kim S.I."/>
        </authorList>
    </citation>
    <scope>NUCLEOTIDE SEQUENCE [LARGE SCALE GENOMIC DNA]</scope>
    <source>
        <strain evidence="8 9">MS-3</strain>
    </source>
</reference>
<dbReference type="AlphaFoldDB" id="A0A0A1YIZ6"/>
<evidence type="ECO:0000256" key="1">
    <source>
        <dbReference type="ARBA" id="ARBA00004651"/>
    </source>
</evidence>
<evidence type="ECO:0000256" key="7">
    <source>
        <dbReference type="HAMAP-Rule" id="MF_00672"/>
    </source>
</evidence>
<evidence type="ECO:0000256" key="4">
    <source>
        <dbReference type="ARBA" id="ARBA00022692"/>
    </source>
</evidence>
<dbReference type="PANTHER" id="PTHR30213:SF0">
    <property type="entry name" value="UPF0761 MEMBRANE PROTEIN YIHY"/>
    <property type="match status" value="1"/>
</dbReference>
<name>A0A0A1YIZ6_9PSED</name>
<dbReference type="OrthoDB" id="9808671at2"/>
<feature type="transmembrane region" description="Helical" evidence="7">
    <location>
        <begin position="177"/>
        <end position="194"/>
    </location>
</feature>
<dbReference type="EMBL" id="AWSQ01000004">
    <property type="protein sequence ID" value="KFX68649.1"/>
    <property type="molecule type" value="Genomic_DNA"/>
</dbReference>
<feature type="transmembrane region" description="Helical" evidence="7">
    <location>
        <begin position="28"/>
        <end position="50"/>
    </location>
</feature>
<feature type="transmembrane region" description="Helical" evidence="7">
    <location>
        <begin position="133"/>
        <end position="157"/>
    </location>
</feature>
<keyword evidence="9" id="KW-1185">Reference proteome</keyword>
<organism evidence="8 9">
    <name type="scientific">Pseudomonas taeanensis MS-3</name>
    <dbReference type="NCBI Taxonomy" id="1395571"/>
    <lineage>
        <taxon>Bacteria</taxon>
        <taxon>Pseudomonadati</taxon>
        <taxon>Pseudomonadota</taxon>
        <taxon>Gammaproteobacteria</taxon>
        <taxon>Pseudomonadales</taxon>
        <taxon>Pseudomonadaceae</taxon>
        <taxon>Pseudomonas</taxon>
    </lineage>
</organism>
<sequence length="406" mass="46162">MRQRFNNLVEFWRFLIQRFLADRGANNAAALTYTTLFAVVPMMTVTFAMLSAVPAFQGTGEQIQSFIFRNFIPSAGETLQEYLRDFTEQARQLTWIGVAVLAVTAFWMLVTIEKAFNTIWRVRQPRRGVSSFLLYWAILSLGPILLGAGFAVSTYIASLSLVSGPDALLGTKTAFKFMPLLFSVAAFTLLYATVPNARVPLKHAFLGGVFTAVLFEAAKALFSLYVRLFPGYQLIYGAFATVPLFLLWIYLSWFLVLFGAELVCNLASSPQWRKQSMPRLLVVLGILRVFHERQRSGLKVRHRDVQRQGWLLPEHEWEEVLEFLEQRQLVAPTTAGAWVLSRDLGQYSMEQLLSHSPWPLPRLSQLPEQLDEPWYPALRNALEQLHAQQEALFEGSLADWLHPVAE</sequence>
<evidence type="ECO:0000256" key="6">
    <source>
        <dbReference type="ARBA" id="ARBA00023136"/>
    </source>
</evidence>
<comment type="caution">
    <text evidence="8">The sequence shown here is derived from an EMBL/GenBank/DDBJ whole genome shotgun (WGS) entry which is preliminary data.</text>
</comment>
<dbReference type="STRING" id="1395571.TMS3_0114180"/>
<feature type="transmembrane region" description="Helical" evidence="7">
    <location>
        <begin position="245"/>
        <end position="267"/>
    </location>
</feature>
<evidence type="ECO:0000313" key="8">
    <source>
        <dbReference type="EMBL" id="KFX68649.1"/>
    </source>
</evidence>
<feature type="transmembrane region" description="Helical" evidence="7">
    <location>
        <begin position="93"/>
        <end position="112"/>
    </location>
</feature>
<dbReference type="NCBIfam" id="TIGR00765">
    <property type="entry name" value="yihY_not_rbn"/>
    <property type="match status" value="1"/>
</dbReference>
<dbReference type="InterPro" id="IPR023679">
    <property type="entry name" value="UPF0761_bac"/>
</dbReference>
<evidence type="ECO:0000256" key="2">
    <source>
        <dbReference type="ARBA" id="ARBA00022475"/>
    </source>
</evidence>
<dbReference type="InterPro" id="IPR017039">
    <property type="entry name" value="Virul_fac_BrkB"/>
</dbReference>
<evidence type="ECO:0000256" key="5">
    <source>
        <dbReference type="ARBA" id="ARBA00022989"/>
    </source>
</evidence>